<evidence type="ECO:0000256" key="3">
    <source>
        <dbReference type="ARBA" id="ARBA00023014"/>
    </source>
</evidence>
<keyword evidence="2 4" id="KW-0408">Iron</keyword>
<comment type="caution">
    <text evidence="6">The sequence shown here is derived from an EMBL/GenBank/DDBJ whole genome shotgun (WGS) entry which is preliminary data.</text>
</comment>
<keyword evidence="3 4" id="KW-0411">Iron-sulfur</keyword>
<evidence type="ECO:0000313" key="7">
    <source>
        <dbReference type="Proteomes" id="UP000252733"/>
    </source>
</evidence>
<keyword evidence="4" id="KW-0813">Transport</keyword>
<dbReference type="GO" id="GO:0009055">
    <property type="term" value="F:electron transfer activity"/>
    <property type="evidence" value="ECO:0007669"/>
    <property type="project" value="UniProtKB-UniRule"/>
</dbReference>
<dbReference type="Gene3D" id="3.30.70.20">
    <property type="match status" value="1"/>
</dbReference>
<protein>
    <recommendedName>
        <fullName evidence="4">Ferredoxin</fullName>
    </recommendedName>
</protein>
<accession>A0A368UX75</accession>
<reference evidence="6 7" key="1">
    <citation type="submission" date="2018-07" db="EMBL/GenBank/DDBJ databases">
        <title>Freshwater and sediment microbial communities from various areas in North America, analyzing microbe dynamics in response to fracking.</title>
        <authorList>
            <person name="Lamendella R."/>
        </authorList>
    </citation>
    <scope>NUCLEOTIDE SEQUENCE [LARGE SCALE GENOMIC DNA]</scope>
    <source>
        <strain evidence="6 7">160A</strain>
    </source>
</reference>
<dbReference type="EMBL" id="QPIZ01000016">
    <property type="protein sequence ID" value="RCW31994.1"/>
    <property type="molecule type" value="Genomic_DNA"/>
</dbReference>
<feature type="domain" description="4Fe-4S ferredoxin-type" evidence="5">
    <location>
        <begin position="3"/>
        <end position="31"/>
    </location>
</feature>
<gene>
    <name evidence="6" type="ORF">DFO77_11661</name>
</gene>
<dbReference type="SUPFAM" id="SSF54862">
    <property type="entry name" value="4Fe-4S ferredoxins"/>
    <property type="match status" value="1"/>
</dbReference>
<dbReference type="InterPro" id="IPR001080">
    <property type="entry name" value="3Fe4S_ferredoxin"/>
</dbReference>
<dbReference type="InterPro" id="IPR017896">
    <property type="entry name" value="4Fe4S_Fe-S-bd"/>
</dbReference>
<dbReference type="PROSITE" id="PS00198">
    <property type="entry name" value="4FE4S_FER_1"/>
    <property type="match status" value="1"/>
</dbReference>
<dbReference type="AlphaFoldDB" id="A0A368UX75"/>
<evidence type="ECO:0000256" key="4">
    <source>
        <dbReference type="RuleBase" id="RU368020"/>
    </source>
</evidence>
<evidence type="ECO:0000256" key="2">
    <source>
        <dbReference type="ARBA" id="ARBA00023004"/>
    </source>
</evidence>
<dbReference type="Pfam" id="PF13370">
    <property type="entry name" value="Fer4_13"/>
    <property type="match status" value="1"/>
</dbReference>
<sequence>MAIKKVWMEEGCTSCNLCVDICPEVFDMPDDVAVVKEGVNYGDYTEEIIEAAESCPVEVIKYEEG</sequence>
<evidence type="ECO:0000256" key="1">
    <source>
        <dbReference type="ARBA" id="ARBA00022723"/>
    </source>
</evidence>
<dbReference type="Proteomes" id="UP000252733">
    <property type="component" value="Unassembled WGS sequence"/>
</dbReference>
<organism evidence="6 7">
    <name type="scientific">Marinilabilia salmonicolor</name>
    <dbReference type="NCBI Taxonomy" id="989"/>
    <lineage>
        <taxon>Bacteria</taxon>
        <taxon>Pseudomonadati</taxon>
        <taxon>Bacteroidota</taxon>
        <taxon>Bacteroidia</taxon>
        <taxon>Marinilabiliales</taxon>
        <taxon>Marinilabiliaceae</taxon>
        <taxon>Marinilabilia</taxon>
    </lineage>
</organism>
<dbReference type="PRINTS" id="PR00352">
    <property type="entry name" value="3FE4SFRDOXIN"/>
</dbReference>
<dbReference type="GO" id="GO:0051536">
    <property type="term" value="F:iron-sulfur cluster binding"/>
    <property type="evidence" value="ECO:0007669"/>
    <property type="project" value="UniProtKB-KW"/>
</dbReference>
<evidence type="ECO:0000313" key="6">
    <source>
        <dbReference type="EMBL" id="RCW31994.1"/>
    </source>
</evidence>
<proteinExistence type="predicted"/>
<name>A0A368UX75_9BACT</name>
<keyword evidence="1 4" id="KW-0479">Metal-binding</keyword>
<keyword evidence="7" id="KW-1185">Reference proteome</keyword>
<dbReference type="RefSeq" id="WP_114437347.1">
    <property type="nucleotide sequence ID" value="NZ_QPIZ01000016.1"/>
</dbReference>
<dbReference type="GO" id="GO:0005506">
    <property type="term" value="F:iron ion binding"/>
    <property type="evidence" value="ECO:0007669"/>
    <property type="project" value="UniProtKB-UniRule"/>
</dbReference>
<dbReference type="InterPro" id="IPR017900">
    <property type="entry name" value="4Fe4S_Fe_S_CS"/>
</dbReference>
<keyword evidence="4" id="KW-0249">Electron transport</keyword>
<evidence type="ECO:0000259" key="5">
    <source>
        <dbReference type="PROSITE" id="PS51379"/>
    </source>
</evidence>
<comment type="function">
    <text evidence="4">Ferredoxins are iron-sulfur proteins that transfer electrons in a wide variety of metabolic reactions.</text>
</comment>
<dbReference type="PROSITE" id="PS51379">
    <property type="entry name" value="4FE4S_FER_2"/>
    <property type="match status" value="1"/>
</dbReference>